<name>A0ABN0ZPP7_9ACTN</name>
<evidence type="ECO:0000313" key="2">
    <source>
        <dbReference type="Proteomes" id="UP001500909"/>
    </source>
</evidence>
<protein>
    <recommendedName>
        <fullName evidence="3">PE domain-containing protein</fullName>
    </recommendedName>
</protein>
<proteinExistence type="predicted"/>
<comment type="caution">
    <text evidence="1">The sequence shown here is derived from an EMBL/GenBank/DDBJ whole genome shotgun (WGS) entry which is preliminary data.</text>
</comment>
<dbReference type="RefSeq" id="WP_346094400.1">
    <property type="nucleotide sequence ID" value="NZ_BAAABY010000011.1"/>
</dbReference>
<dbReference type="Proteomes" id="UP001500909">
    <property type="component" value="Unassembled WGS sequence"/>
</dbReference>
<evidence type="ECO:0000313" key="1">
    <source>
        <dbReference type="EMBL" id="GAA0454459.1"/>
    </source>
</evidence>
<organism evidence="1 2">
    <name type="scientific">Streptomyces olivaceiscleroticus</name>
    <dbReference type="NCBI Taxonomy" id="68245"/>
    <lineage>
        <taxon>Bacteria</taxon>
        <taxon>Bacillati</taxon>
        <taxon>Actinomycetota</taxon>
        <taxon>Actinomycetes</taxon>
        <taxon>Kitasatosporales</taxon>
        <taxon>Streptomycetaceae</taxon>
        <taxon>Streptomyces</taxon>
    </lineage>
</organism>
<dbReference type="EMBL" id="BAAABY010000011">
    <property type="protein sequence ID" value="GAA0454459.1"/>
    <property type="molecule type" value="Genomic_DNA"/>
</dbReference>
<accession>A0ABN0ZPP7</accession>
<sequence>MTFRKTPENLDAVKKEAEQISRALLSRGQTESAPATDIAAVFELIEAADRHLEEIRQHYYENELERVHLDLAASYASLAKAGARAVAVRLDIADPPEQ</sequence>
<reference evidence="1 2" key="1">
    <citation type="journal article" date="2019" name="Int. J. Syst. Evol. Microbiol.">
        <title>The Global Catalogue of Microorganisms (GCM) 10K type strain sequencing project: providing services to taxonomists for standard genome sequencing and annotation.</title>
        <authorList>
            <consortium name="The Broad Institute Genomics Platform"/>
            <consortium name="The Broad Institute Genome Sequencing Center for Infectious Disease"/>
            <person name="Wu L."/>
            <person name="Ma J."/>
        </authorList>
    </citation>
    <scope>NUCLEOTIDE SEQUENCE [LARGE SCALE GENOMIC DNA]</scope>
    <source>
        <strain evidence="1 2">JCM 4805</strain>
    </source>
</reference>
<evidence type="ECO:0008006" key="3">
    <source>
        <dbReference type="Google" id="ProtNLM"/>
    </source>
</evidence>
<keyword evidence="2" id="KW-1185">Reference proteome</keyword>
<gene>
    <name evidence="1" type="ORF">GCM10010361_18170</name>
</gene>